<proteinExistence type="predicted"/>
<reference evidence="1 2" key="1">
    <citation type="journal article" date="2022" name="Int. J. Syst. Evol. Microbiol.">
        <title>Miniphocaeibacter halophilus sp. nov., an ammonium-tolerant acetate-producing bacterium isolated from a biogas system.</title>
        <authorList>
            <person name="Schnurer A."/>
            <person name="Singh A."/>
            <person name="Bi S."/>
            <person name="Qiao W."/>
            <person name="Westerholm M."/>
        </authorList>
    </citation>
    <scope>NUCLEOTIDE SEQUENCE [LARGE SCALE GENOMIC DNA]</scope>
    <source>
        <strain evidence="1 2">AMB_01</strain>
    </source>
</reference>
<dbReference type="Proteomes" id="UP000595814">
    <property type="component" value="Chromosome"/>
</dbReference>
<name>A0AC61MN33_9FIRM</name>
<keyword evidence="2" id="KW-1185">Reference proteome</keyword>
<dbReference type="EMBL" id="CP066744">
    <property type="protein sequence ID" value="QQK07014.1"/>
    <property type="molecule type" value="Genomic_DNA"/>
</dbReference>
<sequence length="142" mass="15478">MNGVILTAHGNFSSGLYSGLKLIAGEMENVKVVDFLENDGTEGLDKKLTEALESLKEYDNIIILTDLAGGTPFNRSVLLTNENSNIKVLAGTNFQMLYTAAFEPIDDLEEFSNAIINTGKEGITVFKLPVVEDNNNDDFEGI</sequence>
<organism evidence="1 2">
    <name type="scientific">Miniphocaeibacter halophilus</name>
    <dbReference type="NCBI Taxonomy" id="2931922"/>
    <lineage>
        <taxon>Bacteria</taxon>
        <taxon>Bacillati</taxon>
        <taxon>Bacillota</taxon>
        <taxon>Tissierellia</taxon>
        <taxon>Tissierellales</taxon>
        <taxon>Peptoniphilaceae</taxon>
        <taxon>Miniphocaeibacter</taxon>
    </lineage>
</organism>
<protein>
    <submittedName>
        <fullName evidence="1">PTS fructose transporter subunit IIA</fullName>
    </submittedName>
</protein>
<gene>
    <name evidence="1" type="ORF">JFY71_06605</name>
</gene>
<evidence type="ECO:0000313" key="2">
    <source>
        <dbReference type="Proteomes" id="UP000595814"/>
    </source>
</evidence>
<accession>A0AC61MN33</accession>
<evidence type="ECO:0000313" key="1">
    <source>
        <dbReference type="EMBL" id="QQK07014.1"/>
    </source>
</evidence>